<dbReference type="InterPro" id="IPR037053">
    <property type="entry name" value="Phage_tail_collar_dom_sf"/>
</dbReference>
<dbReference type="Proteomes" id="UP000225954">
    <property type="component" value="Segment"/>
</dbReference>
<evidence type="ECO:0000259" key="2">
    <source>
        <dbReference type="Pfam" id="PF07484"/>
    </source>
</evidence>
<dbReference type="EMBL" id="KT716399">
    <property type="protein sequence ID" value="ALH46228.1"/>
    <property type="molecule type" value="Genomic_DNA"/>
</dbReference>
<accession>A0A0N9RYY0</accession>
<name>A0A0N9RYY0_9CAUD</name>
<reference evidence="3 4" key="1">
    <citation type="journal article" date="2016" name="Genome Announc.">
        <title>Genome Sequences of Pseudomonas oryzihabitans Phage POR1 and Pseudomonas aeruginosa Phage PAE1.</title>
        <authorList>
            <person name="Dyson Z.A."/>
            <person name="Seviour R.J."/>
            <person name="Tucci J."/>
            <person name="Petrovski S."/>
        </authorList>
    </citation>
    <scope>NUCLEOTIDE SEQUENCE [LARGE SCALE GENOMIC DNA]</scope>
</reference>
<feature type="region of interest" description="Disordered" evidence="1">
    <location>
        <begin position="220"/>
        <end position="307"/>
    </location>
</feature>
<protein>
    <submittedName>
        <fullName evidence="3">Putative tail collar protein</fullName>
    </submittedName>
</protein>
<dbReference type="Pfam" id="PF07484">
    <property type="entry name" value="Collar"/>
    <property type="match status" value="1"/>
</dbReference>
<dbReference type="SUPFAM" id="SSF88874">
    <property type="entry name" value="Receptor-binding domain of short tail fibre protein gp12"/>
    <property type="match status" value="2"/>
</dbReference>
<evidence type="ECO:0000256" key="1">
    <source>
        <dbReference type="SAM" id="MobiDB-lite"/>
    </source>
</evidence>
<proteinExistence type="predicted"/>
<sequence length="430" mass="44243">MAGFDRFKKRWASSGQLETPTDNQSNLGFAFLGDEPPSDGLHNQMFQWLDEKDNYLFAQIDTLVQRVLKGPLVANNTQALADAVTKGATTSVAGIQENATSDETLAMTAEDRTVTPASLKALIDSLTQAVAGSVPSGAVIPFARATAPIGYLACNGQAVSRSKYASLFNAIGVAFGAGDGSTTFNVPDLKDKFVRGWSGTNARALGSVQESSNKAHAHTYTMGSAGGVTPTATMDAQGGHTHSASTGGAGGHSHSGSTDTQGTHTHPNGDYGNGSGTGDPRVHRTRAAGSHSHSAWTDQQGQHSHGMAGLRQANNDIFQNTDGAEASKVGAGPFIQTDPSGLHGHNVGIGAVGDHDHLVVIGEAGAHAHNFSTSGVGDHTHTVSIGAAGAHVHSITVAAIPAHTHSLTINSDGEGEARPINVALLYCIKE</sequence>
<feature type="domain" description="Phage tail collar" evidence="2">
    <location>
        <begin position="137"/>
        <end position="194"/>
    </location>
</feature>
<evidence type="ECO:0000313" key="3">
    <source>
        <dbReference type="EMBL" id="ALH46228.1"/>
    </source>
</evidence>
<organism evidence="3 4">
    <name type="scientific">Pseudomonas phage POR1</name>
    <dbReference type="NCBI Taxonomy" id="1718594"/>
    <lineage>
        <taxon>Viruses</taxon>
        <taxon>Duplodnaviria</taxon>
        <taxon>Heunggongvirae</taxon>
        <taxon>Uroviricota</taxon>
        <taxon>Caudoviricetes</taxon>
        <taxon>Porunavirus</taxon>
        <taxon>Porunavirus POR1</taxon>
    </lineage>
</organism>
<feature type="compositionally biased region" description="Low complexity" evidence="1">
    <location>
        <begin position="254"/>
        <end position="266"/>
    </location>
</feature>
<dbReference type="InterPro" id="IPR011083">
    <property type="entry name" value="Phage_tail_collar_dom"/>
</dbReference>
<feature type="compositionally biased region" description="Polar residues" evidence="1">
    <location>
        <begin position="13"/>
        <end position="27"/>
    </location>
</feature>
<evidence type="ECO:0000313" key="4">
    <source>
        <dbReference type="Proteomes" id="UP000225954"/>
    </source>
</evidence>
<gene>
    <name evidence="3" type="ORF">POR1_23</name>
</gene>
<feature type="region of interest" description="Disordered" evidence="1">
    <location>
        <begin position="12"/>
        <end position="34"/>
    </location>
</feature>
<feature type="compositionally biased region" description="Polar residues" evidence="1">
    <location>
        <begin position="291"/>
        <end position="303"/>
    </location>
</feature>
<keyword evidence="4" id="KW-1185">Reference proteome</keyword>
<dbReference type="Gene3D" id="3.90.1340.10">
    <property type="entry name" value="Phage tail collar domain"/>
    <property type="match status" value="1"/>
</dbReference>
<feature type="compositionally biased region" description="Low complexity" evidence="1">
    <location>
        <begin position="237"/>
        <end position="246"/>
    </location>
</feature>